<proteinExistence type="predicted"/>
<dbReference type="AlphaFoldDB" id="A0AAW1Y300"/>
<gene>
    <name evidence="1" type="ORF">M0R45_008720</name>
</gene>
<organism evidence="1 2">
    <name type="scientific">Rubus argutus</name>
    <name type="common">Southern blackberry</name>
    <dbReference type="NCBI Taxonomy" id="59490"/>
    <lineage>
        <taxon>Eukaryota</taxon>
        <taxon>Viridiplantae</taxon>
        <taxon>Streptophyta</taxon>
        <taxon>Embryophyta</taxon>
        <taxon>Tracheophyta</taxon>
        <taxon>Spermatophyta</taxon>
        <taxon>Magnoliopsida</taxon>
        <taxon>eudicotyledons</taxon>
        <taxon>Gunneridae</taxon>
        <taxon>Pentapetalae</taxon>
        <taxon>rosids</taxon>
        <taxon>fabids</taxon>
        <taxon>Rosales</taxon>
        <taxon>Rosaceae</taxon>
        <taxon>Rosoideae</taxon>
        <taxon>Rosoideae incertae sedis</taxon>
        <taxon>Rubus</taxon>
    </lineage>
</organism>
<comment type="caution">
    <text evidence="1">The sequence shown here is derived from an EMBL/GenBank/DDBJ whole genome shotgun (WGS) entry which is preliminary data.</text>
</comment>
<dbReference type="Proteomes" id="UP001457282">
    <property type="component" value="Unassembled WGS sequence"/>
</dbReference>
<name>A0AAW1Y300_RUBAR</name>
<evidence type="ECO:0000313" key="1">
    <source>
        <dbReference type="EMBL" id="KAK9943101.1"/>
    </source>
</evidence>
<accession>A0AAW1Y300</accession>
<keyword evidence="2" id="KW-1185">Reference proteome</keyword>
<dbReference type="EMBL" id="JBEDUW010000002">
    <property type="protein sequence ID" value="KAK9943101.1"/>
    <property type="molecule type" value="Genomic_DNA"/>
</dbReference>
<reference evidence="1 2" key="1">
    <citation type="journal article" date="2023" name="G3 (Bethesda)">
        <title>A chromosome-length genome assembly and annotation of blackberry (Rubus argutus, cv. 'Hillquist').</title>
        <authorList>
            <person name="Bruna T."/>
            <person name="Aryal R."/>
            <person name="Dudchenko O."/>
            <person name="Sargent D.J."/>
            <person name="Mead D."/>
            <person name="Buti M."/>
            <person name="Cavallini A."/>
            <person name="Hytonen T."/>
            <person name="Andres J."/>
            <person name="Pham M."/>
            <person name="Weisz D."/>
            <person name="Mascagni F."/>
            <person name="Usai G."/>
            <person name="Natali L."/>
            <person name="Bassil N."/>
            <person name="Fernandez G.E."/>
            <person name="Lomsadze A."/>
            <person name="Armour M."/>
            <person name="Olukolu B."/>
            <person name="Poorten T."/>
            <person name="Britton C."/>
            <person name="Davik J."/>
            <person name="Ashrafi H."/>
            <person name="Aiden E.L."/>
            <person name="Borodovsky M."/>
            <person name="Worthington M."/>
        </authorList>
    </citation>
    <scope>NUCLEOTIDE SEQUENCE [LARGE SCALE GENOMIC DNA]</scope>
    <source>
        <strain evidence="1">PI 553951</strain>
    </source>
</reference>
<sequence length="100" mass="10715">MKIGSGGSDWTHWAWLGSTALTRCWVRDRLEKLQGTGVEQRSTGVCGYGVTTVWRATTSRDGSVWRIESPASVMALGGACCAGDEHTGVGRCGVGVEKRR</sequence>
<protein>
    <submittedName>
        <fullName evidence="1">Uncharacterized protein</fullName>
    </submittedName>
</protein>
<evidence type="ECO:0000313" key="2">
    <source>
        <dbReference type="Proteomes" id="UP001457282"/>
    </source>
</evidence>